<dbReference type="STRING" id="1504633.A0A2T7EC65"/>
<protein>
    <recommendedName>
        <fullName evidence="4">Transcription factor CBF/NF-Y/archaeal histone domain-containing protein</fullName>
    </recommendedName>
</protein>
<feature type="compositionally biased region" description="Basic and acidic residues" evidence="3">
    <location>
        <begin position="32"/>
        <end position="47"/>
    </location>
</feature>
<dbReference type="CDD" id="cd22906">
    <property type="entry name" value="HFD_DRAP1"/>
    <property type="match status" value="1"/>
</dbReference>
<feature type="compositionally biased region" description="Basic residues" evidence="3">
    <location>
        <begin position="272"/>
        <end position="284"/>
    </location>
</feature>
<evidence type="ECO:0000256" key="2">
    <source>
        <dbReference type="ARBA" id="ARBA00023242"/>
    </source>
</evidence>
<keyword evidence="6" id="KW-1185">Reference proteome</keyword>
<dbReference type="Gene3D" id="1.10.20.10">
    <property type="entry name" value="Histone, subunit A"/>
    <property type="match status" value="1"/>
</dbReference>
<proteinExistence type="predicted"/>
<dbReference type="Proteomes" id="UP000244336">
    <property type="component" value="Chromosome 3"/>
</dbReference>
<feature type="compositionally biased region" description="Basic and acidic residues" evidence="3">
    <location>
        <begin position="238"/>
        <end position="267"/>
    </location>
</feature>
<name>A0A2T7EC65_9POAL</name>
<dbReference type="GO" id="GO:0005634">
    <property type="term" value="C:nucleus"/>
    <property type="evidence" value="ECO:0007669"/>
    <property type="project" value="UniProtKB-SubCell"/>
</dbReference>
<dbReference type="FunFam" id="1.10.20.10:FF:000038">
    <property type="entry name" value="dr1-associated corepressor homolog"/>
    <property type="match status" value="1"/>
</dbReference>
<dbReference type="SUPFAM" id="SSF47113">
    <property type="entry name" value="Histone-fold"/>
    <property type="match status" value="1"/>
</dbReference>
<dbReference type="Pfam" id="PF00808">
    <property type="entry name" value="CBFD_NFYB_HMF"/>
    <property type="match status" value="1"/>
</dbReference>
<dbReference type="PANTHER" id="PTHR10252:SF148">
    <property type="entry name" value="OS05G0494100 PROTEIN"/>
    <property type="match status" value="1"/>
</dbReference>
<dbReference type="PANTHER" id="PTHR10252">
    <property type="entry name" value="HISTONE-LIKE TRANSCRIPTION FACTOR CCAAT-RELATED"/>
    <property type="match status" value="1"/>
</dbReference>
<dbReference type="InterPro" id="IPR009072">
    <property type="entry name" value="Histone-fold"/>
</dbReference>
<feature type="compositionally biased region" description="Polar residues" evidence="3">
    <location>
        <begin position="58"/>
        <end position="71"/>
    </location>
</feature>
<feature type="region of interest" description="Disordered" evidence="3">
    <location>
        <begin position="343"/>
        <end position="367"/>
    </location>
</feature>
<evidence type="ECO:0000313" key="5">
    <source>
        <dbReference type="EMBL" id="PUZ65407.1"/>
    </source>
</evidence>
<evidence type="ECO:0000313" key="6">
    <source>
        <dbReference type="Proteomes" id="UP000244336"/>
    </source>
</evidence>
<feature type="domain" description="Transcription factor CBF/NF-Y/archaeal histone" evidence="4">
    <location>
        <begin position="153"/>
        <end position="211"/>
    </location>
</feature>
<sequence length="468" mass="50594">MRRVHETLSTWGESGRGLARFARPGHGSSDLGWERRAVSQKRQKQEPVTETLMPPNPQSHQDSLFNVSCSSPRDPMSAAALPAASDRNPSPGAHRRGGDFRSWSSLLGRRRRHEEEAGHPLPRLNKLCAGEEISGTVSGTMRKKLDTHFSTPRIKKIMQADEDVGKIALAVPVLVSKALELFLQDLCDRTYDITIRKGVKTVGSSHLKQCIQTYNVYDFLREVVSKVPDTSTSDAIVDDKLGKRRKSEEDGSEEELKRTRNDAERHTSNGRGCRRGRGRGRRGGRGAWREAVTTHEQFVENQSSKPAGLKVEIADEISDATEAKEATPVSSARACLRNIDLNLDPVDEDDDGVTVPPQAQSSAPATNSAAANLGLTAPATSSAAANLGLTAPATSSAAANLGLTAPATSSAAATAGPSVPRSKEGAKLKEFLGGWELPDMNKMDMDPAQFALSSNHKLDDDEDYDNEN</sequence>
<dbReference type="GO" id="GO:0016251">
    <property type="term" value="F:RNA polymerase II general transcription initiation factor activity"/>
    <property type="evidence" value="ECO:0007669"/>
    <property type="project" value="TreeGrafter"/>
</dbReference>
<dbReference type="OrthoDB" id="653904at2759"/>
<gene>
    <name evidence="5" type="ORF">GQ55_3G220500</name>
</gene>
<organism evidence="5 6">
    <name type="scientific">Panicum hallii var. hallii</name>
    <dbReference type="NCBI Taxonomy" id="1504633"/>
    <lineage>
        <taxon>Eukaryota</taxon>
        <taxon>Viridiplantae</taxon>
        <taxon>Streptophyta</taxon>
        <taxon>Embryophyta</taxon>
        <taxon>Tracheophyta</taxon>
        <taxon>Spermatophyta</taxon>
        <taxon>Magnoliopsida</taxon>
        <taxon>Liliopsida</taxon>
        <taxon>Poales</taxon>
        <taxon>Poaceae</taxon>
        <taxon>PACMAD clade</taxon>
        <taxon>Panicoideae</taxon>
        <taxon>Panicodae</taxon>
        <taxon>Paniceae</taxon>
        <taxon>Panicinae</taxon>
        <taxon>Panicum</taxon>
        <taxon>Panicum sect. Panicum</taxon>
    </lineage>
</organism>
<feature type="compositionally biased region" description="Low complexity" evidence="3">
    <location>
        <begin position="353"/>
        <end position="367"/>
    </location>
</feature>
<dbReference type="InterPro" id="IPR050568">
    <property type="entry name" value="Transcr_DNA_Rep_Reg"/>
</dbReference>
<dbReference type="InterPro" id="IPR003958">
    <property type="entry name" value="CBFA_NFYB_domain"/>
</dbReference>
<feature type="region of interest" description="Disordered" evidence="3">
    <location>
        <begin position="238"/>
        <end position="287"/>
    </location>
</feature>
<feature type="region of interest" description="Disordered" evidence="3">
    <location>
        <begin position="1"/>
        <end position="101"/>
    </location>
</feature>
<evidence type="ECO:0000259" key="4">
    <source>
        <dbReference type="Pfam" id="PF00808"/>
    </source>
</evidence>
<feature type="region of interest" description="Disordered" evidence="3">
    <location>
        <begin position="446"/>
        <end position="468"/>
    </location>
</feature>
<evidence type="ECO:0000256" key="1">
    <source>
        <dbReference type="ARBA" id="ARBA00004123"/>
    </source>
</evidence>
<dbReference type="GO" id="GO:0046982">
    <property type="term" value="F:protein heterodimerization activity"/>
    <property type="evidence" value="ECO:0007669"/>
    <property type="project" value="InterPro"/>
</dbReference>
<dbReference type="AlphaFoldDB" id="A0A2T7EC65"/>
<evidence type="ECO:0000256" key="3">
    <source>
        <dbReference type="SAM" id="MobiDB-lite"/>
    </source>
</evidence>
<keyword evidence="2" id="KW-0539">Nucleus</keyword>
<dbReference type="GO" id="GO:0001046">
    <property type="term" value="F:core promoter sequence-specific DNA binding"/>
    <property type="evidence" value="ECO:0007669"/>
    <property type="project" value="TreeGrafter"/>
</dbReference>
<reference evidence="5 6" key="1">
    <citation type="submission" date="2018-04" db="EMBL/GenBank/DDBJ databases">
        <title>WGS assembly of Panicum hallii var. hallii HAL2.</title>
        <authorList>
            <person name="Lovell J."/>
            <person name="Jenkins J."/>
            <person name="Lowry D."/>
            <person name="Mamidi S."/>
            <person name="Sreedasyam A."/>
            <person name="Weng X."/>
            <person name="Barry K."/>
            <person name="Bonette J."/>
            <person name="Campitelli B."/>
            <person name="Daum C."/>
            <person name="Gordon S."/>
            <person name="Gould B."/>
            <person name="Lipzen A."/>
            <person name="MacQueen A."/>
            <person name="Palacio-Mejia J."/>
            <person name="Plott C."/>
            <person name="Shakirov E."/>
            <person name="Shu S."/>
            <person name="Yoshinaga Y."/>
            <person name="Zane M."/>
            <person name="Rokhsar D."/>
            <person name="Grimwood J."/>
            <person name="Schmutz J."/>
            <person name="Juenger T."/>
        </authorList>
    </citation>
    <scope>NUCLEOTIDE SEQUENCE [LARGE SCALE GENOMIC DNA]</scope>
    <source>
        <strain evidence="6">cv. HAL2</strain>
    </source>
</reference>
<comment type="subcellular location">
    <subcellularLocation>
        <location evidence="1">Nucleus</location>
    </subcellularLocation>
</comment>
<dbReference type="EMBL" id="CM009751">
    <property type="protein sequence ID" value="PUZ65407.1"/>
    <property type="molecule type" value="Genomic_DNA"/>
</dbReference>
<accession>A0A2T7EC65</accession>
<dbReference type="Gramene" id="PUZ65407">
    <property type="protein sequence ID" value="PUZ65407"/>
    <property type="gene ID" value="GQ55_3G220500"/>
</dbReference>